<reference evidence="1 2" key="1">
    <citation type="submission" date="2016-09" db="EMBL/GenBank/DDBJ databases">
        <title>The complete genome sequences of Rhizobium gallicum, symbiovars gallicum and phaseoli, symbionts associated to common bean (Phaseolus vulgaris).</title>
        <authorList>
            <person name="Bustos P."/>
            <person name="Santamaria R.I."/>
            <person name="Perez-Carrascal O.M."/>
            <person name="Juarez S."/>
            <person name="Lozano L."/>
            <person name="Martinez-Flores I."/>
            <person name="Martinez-Romero E."/>
            <person name="Cevallos M."/>
            <person name="Romero D."/>
            <person name="Davila G."/>
            <person name="Gonzalez V."/>
        </authorList>
    </citation>
    <scope>NUCLEOTIDE SEQUENCE [LARGE SCALE GENOMIC DNA]</scope>
    <source>
        <strain evidence="1 2">8C-3</strain>
    </source>
</reference>
<gene>
    <name evidence="1" type="ORF">AM571_CH01457</name>
</gene>
<sequence length="75" mass="8418">MLLCSRRSSIPLENNCSRVELSSVENTNPPLQIYQLQSTFYVPVDAPAANLDMTTLNTAENQRTTLPKSQSNKYL</sequence>
<dbReference type="EMBL" id="CP017241">
    <property type="protein sequence ID" value="APO74292.1"/>
    <property type="molecule type" value="Genomic_DNA"/>
</dbReference>
<name>A0A1L5P297_RHIET</name>
<evidence type="ECO:0000313" key="1">
    <source>
        <dbReference type="EMBL" id="APO74292.1"/>
    </source>
</evidence>
<accession>A0A1L5P297</accession>
<organism evidence="1 2">
    <name type="scientific">Rhizobium etli 8C-3</name>
    <dbReference type="NCBI Taxonomy" id="538025"/>
    <lineage>
        <taxon>Bacteria</taxon>
        <taxon>Pseudomonadati</taxon>
        <taxon>Pseudomonadota</taxon>
        <taxon>Alphaproteobacteria</taxon>
        <taxon>Hyphomicrobiales</taxon>
        <taxon>Rhizobiaceae</taxon>
        <taxon>Rhizobium/Agrobacterium group</taxon>
        <taxon>Rhizobium</taxon>
    </lineage>
</organism>
<dbReference type="Proteomes" id="UP000185109">
    <property type="component" value="Chromosome"/>
</dbReference>
<protein>
    <submittedName>
        <fullName evidence="1">Uncharacterized protein</fullName>
    </submittedName>
</protein>
<evidence type="ECO:0000313" key="2">
    <source>
        <dbReference type="Proteomes" id="UP000185109"/>
    </source>
</evidence>
<proteinExistence type="predicted"/>
<dbReference type="AlphaFoldDB" id="A0A1L5P297"/>